<keyword evidence="1" id="KW-1133">Transmembrane helix</keyword>
<feature type="transmembrane region" description="Helical" evidence="1">
    <location>
        <begin position="14"/>
        <end position="37"/>
    </location>
</feature>
<dbReference type="InterPro" id="IPR035405">
    <property type="entry name" value="GP70"/>
</dbReference>
<dbReference type="EMBL" id="JAGSOV010000069">
    <property type="protein sequence ID" value="MCO1659679.1"/>
    <property type="molecule type" value="Genomic_DNA"/>
</dbReference>
<proteinExistence type="predicted"/>
<dbReference type="Pfam" id="PF17429">
    <property type="entry name" value="GP70"/>
    <property type="match status" value="1"/>
</dbReference>
<sequence length="103" mass="11511">MNTNTREVTGVPHWLYAVVSVLADGFHAMTVYSSLLLRETDEMYRPVREFLAAHCNTLGSVERAEDPDMMFGGADLLVYSIWEDCPGPLVVHACKCELFEVAT</sequence>
<name>A0ABT1A9H7_9PSEU</name>
<organism evidence="2 3">
    <name type="scientific">Pseudonocardia humida</name>
    <dbReference type="NCBI Taxonomy" id="2800819"/>
    <lineage>
        <taxon>Bacteria</taxon>
        <taxon>Bacillati</taxon>
        <taxon>Actinomycetota</taxon>
        <taxon>Actinomycetes</taxon>
        <taxon>Pseudonocardiales</taxon>
        <taxon>Pseudonocardiaceae</taxon>
        <taxon>Pseudonocardia</taxon>
    </lineage>
</organism>
<accession>A0ABT1A9H7</accession>
<keyword evidence="1" id="KW-0812">Transmembrane</keyword>
<keyword evidence="1" id="KW-0472">Membrane</keyword>
<protein>
    <submittedName>
        <fullName evidence="2">Uncharacterized protein</fullName>
    </submittedName>
</protein>
<gene>
    <name evidence="2" type="ORF">KDL28_31875</name>
</gene>
<dbReference type="Proteomes" id="UP001165283">
    <property type="component" value="Unassembled WGS sequence"/>
</dbReference>
<comment type="caution">
    <text evidence="2">The sequence shown here is derived from an EMBL/GenBank/DDBJ whole genome shotgun (WGS) entry which is preliminary data.</text>
</comment>
<evidence type="ECO:0000313" key="3">
    <source>
        <dbReference type="Proteomes" id="UP001165283"/>
    </source>
</evidence>
<reference evidence="2" key="1">
    <citation type="submission" date="2021-04" db="EMBL/GenBank/DDBJ databases">
        <title>Pseudonocardia sp. nov., isolated from sandy soil of mangrove forest.</title>
        <authorList>
            <person name="Zan Z."/>
            <person name="Huang R."/>
            <person name="Liu W."/>
        </authorList>
    </citation>
    <scope>NUCLEOTIDE SEQUENCE</scope>
    <source>
        <strain evidence="2">S2-4</strain>
    </source>
</reference>
<evidence type="ECO:0000256" key="1">
    <source>
        <dbReference type="SAM" id="Phobius"/>
    </source>
</evidence>
<evidence type="ECO:0000313" key="2">
    <source>
        <dbReference type="EMBL" id="MCO1659679.1"/>
    </source>
</evidence>
<dbReference type="RefSeq" id="WP_252444579.1">
    <property type="nucleotide sequence ID" value="NZ_JAGSOV010000069.1"/>
</dbReference>
<keyword evidence="3" id="KW-1185">Reference proteome</keyword>